<dbReference type="EMBL" id="JAAIKC010000001">
    <property type="protein sequence ID" value="NEW04736.1"/>
    <property type="molecule type" value="Genomic_DNA"/>
</dbReference>
<evidence type="ECO:0000313" key="3">
    <source>
        <dbReference type="EMBL" id="NEW04736.1"/>
    </source>
</evidence>
<protein>
    <recommendedName>
        <fullName evidence="4">DUF5667 domain-containing protein</fullName>
    </recommendedName>
</protein>
<feature type="region of interest" description="Disordered" evidence="1">
    <location>
        <begin position="70"/>
        <end position="182"/>
    </location>
</feature>
<evidence type="ECO:0008006" key="4">
    <source>
        <dbReference type="Google" id="ProtNLM"/>
    </source>
</evidence>
<evidence type="ECO:0000256" key="1">
    <source>
        <dbReference type="SAM" id="MobiDB-lite"/>
    </source>
</evidence>
<reference evidence="3" key="1">
    <citation type="submission" date="2020-02" db="EMBL/GenBank/DDBJ databases">
        <authorList>
            <person name="Shen X.-R."/>
            <person name="Zhang Y.-X."/>
        </authorList>
    </citation>
    <scope>NUCLEOTIDE SEQUENCE</scope>
    <source>
        <strain evidence="3">SYP-B3998</strain>
    </source>
</reference>
<keyword evidence="2" id="KW-0732">Signal</keyword>
<comment type="caution">
    <text evidence="3">The sequence shown here is derived from an EMBL/GenBank/DDBJ whole genome shotgun (WGS) entry which is preliminary data.</text>
</comment>
<sequence>MKVNKSKHYVSKLLSAMVLAALISPVLPAKQVEAASVNIQNNAPIIIINGSTINLGSFFEQIFNFEKWNNNNNGNSNKPDQGKPGKDKPEQGKPDKDKPEQGKPDKDKPEQGKPDKDKPDKDKPDKDKPDMDKPDKDKPDKDKPDKDKPDKDKPDKDKPDKDKPDKDSKKEYEAITKEATSQLRNLRNESKFELMDIAIQAKNTKNAKERSKMYEKGQAIFKEKESQFNEIINNVRSKLETKGFSTEIINEYNAEFTKEVELGKSLLSNLVK</sequence>
<proteinExistence type="predicted"/>
<feature type="chain" id="PRO_5039034733" description="DUF5667 domain-containing protein" evidence="2">
    <location>
        <begin position="30"/>
        <end position="272"/>
    </location>
</feature>
<feature type="compositionally biased region" description="Low complexity" evidence="1">
    <location>
        <begin position="70"/>
        <end position="79"/>
    </location>
</feature>
<name>A0A6G3ZRA3_9BACL</name>
<evidence type="ECO:0000256" key="2">
    <source>
        <dbReference type="SAM" id="SignalP"/>
    </source>
</evidence>
<organism evidence="3">
    <name type="scientific">Paenibacillus sp. SYP-B3998</name>
    <dbReference type="NCBI Taxonomy" id="2678564"/>
    <lineage>
        <taxon>Bacteria</taxon>
        <taxon>Bacillati</taxon>
        <taxon>Bacillota</taxon>
        <taxon>Bacilli</taxon>
        <taxon>Bacillales</taxon>
        <taxon>Paenibacillaceae</taxon>
        <taxon>Paenibacillus</taxon>
    </lineage>
</organism>
<gene>
    <name evidence="3" type="ORF">GK047_01710</name>
</gene>
<feature type="signal peptide" evidence="2">
    <location>
        <begin position="1"/>
        <end position="29"/>
    </location>
</feature>
<feature type="compositionally biased region" description="Basic and acidic residues" evidence="1">
    <location>
        <begin position="80"/>
        <end position="176"/>
    </location>
</feature>
<accession>A0A6G3ZRA3</accession>
<dbReference type="AlphaFoldDB" id="A0A6G3ZRA3"/>